<reference evidence="1 2" key="1">
    <citation type="submission" date="2024-11" db="EMBL/GenBank/DDBJ databases">
        <title>Adaptive evolution of stress response genes in parasites aligns with host niche diversity.</title>
        <authorList>
            <person name="Hahn C."/>
            <person name="Resl P."/>
        </authorList>
    </citation>
    <scope>NUCLEOTIDE SEQUENCE [LARGE SCALE GENOMIC DNA]</scope>
    <source>
        <strain evidence="1">EGGRZ-B1_66</strain>
        <tissue evidence="1">Body</tissue>
    </source>
</reference>
<dbReference type="AlphaFoldDB" id="A0ABD2QJK0"/>
<evidence type="ECO:0000313" key="1">
    <source>
        <dbReference type="EMBL" id="KAL3319625.1"/>
    </source>
</evidence>
<dbReference type="EMBL" id="JBJKFK010000117">
    <property type="protein sequence ID" value="KAL3319625.1"/>
    <property type="molecule type" value="Genomic_DNA"/>
</dbReference>
<accession>A0ABD2QJK0</accession>
<organism evidence="1 2">
    <name type="scientific">Cichlidogyrus casuarinus</name>
    <dbReference type="NCBI Taxonomy" id="1844966"/>
    <lineage>
        <taxon>Eukaryota</taxon>
        <taxon>Metazoa</taxon>
        <taxon>Spiralia</taxon>
        <taxon>Lophotrochozoa</taxon>
        <taxon>Platyhelminthes</taxon>
        <taxon>Monogenea</taxon>
        <taxon>Monopisthocotylea</taxon>
        <taxon>Dactylogyridea</taxon>
        <taxon>Ancyrocephalidae</taxon>
        <taxon>Cichlidogyrus</taxon>
    </lineage>
</organism>
<protein>
    <submittedName>
        <fullName evidence="1">Uncharacterized protein</fullName>
    </submittedName>
</protein>
<evidence type="ECO:0000313" key="2">
    <source>
        <dbReference type="Proteomes" id="UP001626550"/>
    </source>
</evidence>
<comment type="caution">
    <text evidence="1">The sequence shown here is derived from an EMBL/GenBank/DDBJ whole genome shotgun (WGS) entry which is preliminary data.</text>
</comment>
<name>A0ABD2QJK0_9PLAT</name>
<gene>
    <name evidence="1" type="ORF">Ciccas_001694</name>
</gene>
<proteinExistence type="predicted"/>
<dbReference type="Proteomes" id="UP001626550">
    <property type="component" value="Unassembled WGS sequence"/>
</dbReference>
<sequence>MRELITSCNGFQVDQPLHSQHPHLKPIVLQLIQSCAFILRLLRTFGAAEETIWSTPRASLPDTSILFDGSVEAKNQVKLAEYMPWISMDGCTIERMKMTVEGLSKAAHQFLQELAQVHDEKIATFVAGYMSETALIEAEMAKANGTEQLERNVWPLVAAELNRLALLRQSVRSYAQKEATGDAKKLSLMSCDRLRDQYLPTYGIRLQDRSLGSDSSQADTPAIGLINPKFYLEEEQDKKRVSLR</sequence>
<keyword evidence="2" id="KW-1185">Reference proteome</keyword>